<dbReference type="InterPro" id="IPR027417">
    <property type="entry name" value="P-loop_NTPase"/>
</dbReference>
<dbReference type="PANTHER" id="PTHR10285">
    <property type="entry name" value="URIDINE KINASE"/>
    <property type="match status" value="1"/>
</dbReference>
<dbReference type="EMBL" id="OV121132">
    <property type="protein sequence ID" value="CAH0546402.1"/>
    <property type="molecule type" value="Genomic_DNA"/>
</dbReference>
<dbReference type="GO" id="GO:0016301">
    <property type="term" value="F:kinase activity"/>
    <property type="evidence" value="ECO:0007669"/>
    <property type="project" value="InterPro"/>
</dbReference>
<keyword evidence="3" id="KW-1185">Reference proteome</keyword>
<feature type="domain" description="Phosphoribulokinase/uridine kinase" evidence="1">
    <location>
        <begin position="7"/>
        <end position="157"/>
    </location>
</feature>
<reference evidence="2" key="1">
    <citation type="submission" date="2021-12" db="EMBL/GenBank/DDBJ databases">
        <authorList>
            <person name="King R."/>
        </authorList>
    </citation>
    <scope>NUCLEOTIDE SEQUENCE</scope>
</reference>
<accession>A0A9P0ASJ0</accession>
<dbReference type="AlphaFoldDB" id="A0A9P0ASJ0"/>
<protein>
    <recommendedName>
        <fullName evidence="1">Phosphoribulokinase/uridine kinase domain-containing protein</fullName>
    </recommendedName>
</protein>
<evidence type="ECO:0000313" key="2">
    <source>
        <dbReference type="EMBL" id="CAH0546402.1"/>
    </source>
</evidence>
<name>A0A9P0ASJ0_BRAAE</name>
<organism evidence="2 3">
    <name type="scientific">Brassicogethes aeneus</name>
    <name type="common">Rape pollen beetle</name>
    <name type="synonym">Meligethes aeneus</name>
    <dbReference type="NCBI Taxonomy" id="1431903"/>
    <lineage>
        <taxon>Eukaryota</taxon>
        <taxon>Metazoa</taxon>
        <taxon>Ecdysozoa</taxon>
        <taxon>Arthropoda</taxon>
        <taxon>Hexapoda</taxon>
        <taxon>Insecta</taxon>
        <taxon>Pterygota</taxon>
        <taxon>Neoptera</taxon>
        <taxon>Endopterygota</taxon>
        <taxon>Coleoptera</taxon>
        <taxon>Polyphaga</taxon>
        <taxon>Cucujiformia</taxon>
        <taxon>Nitidulidae</taxon>
        <taxon>Meligethinae</taxon>
        <taxon>Brassicogethes</taxon>
    </lineage>
</organism>
<dbReference type="OrthoDB" id="10041966at2759"/>
<dbReference type="Gene3D" id="3.40.50.300">
    <property type="entry name" value="P-loop containing nucleotide triphosphate hydrolases"/>
    <property type="match status" value="1"/>
</dbReference>
<dbReference type="GO" id="GO:0005524">
    <property type="term" value="F:ATP binding"/>
    <property type="evidence" value="ECO:0007669"/>
    <property type="project" value="InterPro"/>
</dbReference>
<dbReference type="Proteomes" id="UP001154078">
    <property type="component" value="Chromosome 1"/>
</dbReference>
<dbReference type="InterPro" id="IPR006083">
    <property type="entry name" value="PRK/URK"/>
</dbReference>
<proteinExistence type="predicted"/>
<sequence>MSQKVLIIGICGVTCGGKTTIANKLNNILPSSKILCQDDYFLDVSDPRHKWIESLDHINFDILTSLDMEKMHSDILKFIGNKTIITPGEKNHQKNFKLSLDNNLNKAVIEKICNDNIEVLIIEGFCVFNYKPMRDLFSLKYYFTLSKEECFKRRTLRVYDPPDCPGYFEICAWPEHLSQLEEVKKEFNITYFDEHTNNILELILQEILNQF</sequence>
<dbReference type="SUPFAM" id="SSF52540">
    <property type="entry name" value="P-loop containing nucleoside triphosphate hydrolases"/>
    <property type="match status" value="1"/>
</dbReference>
<evidence type="ECO:0000259" key="1">
    <source>
        <dbReference type="Pfam" id="PF00485"/>
    </source>
</evidence>
<dbReference type="Pfam" id="PF00485">
    <property type="entry name" value="PRK"/>
    <property type="match status" value="1"/>
</dbReference>
<gene>
    <name evidence="2" type="ORF">MELIAE_LOCUS578</name>
</gene>
<evidence type="ECO:0000313" key="3">
    <source>
        <dbReference type="Proteomes" id="UP001154078"/>
    </source>
</evidence>